<keyword evidence="3" id="KW-0067">ATP-binding</keyword>
<gene>
    <name evidence="6" type="ORF">S06H3_19620</name>
</gene>
<dbReference type="InterPro" id="IPR043938">
    <property type="entry name" value="Ligase_CoA_dom"/>
</dbReference>
<name>X1KLI7_9ZZZZ</name>
<dbReference type="EMBL" id="BARV01010064">
    <property type="protein sequence ID" value="GAI07533.1"/>
    <property type="molecule type" value="Genomic_DNA"/>
</dbReference>
<sequence>CTAVLDYAEGRNVGFSKFVSFGNKADVSEIDLLRYLKDDPDTDVILMYLEDITNGREFLEIAREITWESHKPMLAIKSGRSAEGARAAASHTGSLAGSDNAYDAIFYQSGILRVESIYALFNRAVAFSKQPIPKGNRIAIVTNAGGPGIMATDAAIRHNLEIATLSEETKRKLKQELPPTASIQNPVDVIGDATHERYEAAIRHILMDKNVDGAIVILSPQAMTDILETAEIVPHVAKDIDKPVLCSFMGIVDVSEGIQYLERHGIPNYAFPEAAVRSMAAMAFYGSLLSL</sequence>
<dbReference type="AlphaFoldDB" id="X1KLI7"/>
<comment type="caution">
    <text evidence="6">The sequence shown here is derived from an EMBL/GenBank/DDBJ whole genome shotgun (WGS) entry which is preliminary data.</text>
</comment>
<dbReference type="InterPro" id="IPR016102">
    <property type="entry name" value="Succinyl-CoA_synth-like"/>
</dbReference>
<dbReference type="InterPro" id="IPR051538">
    <property type="entry name" value="Acyl-CoA_Synth/Transferase"/>
</dbReference>
<dbReference type="Gene3D" id="3.40.50.261">
    <property type="entry name" value="Succinyl-CoA synthetase domains"/>
    <property type="match status" value="2"/>
</dbReference>
<feature type="non-terminal residue" evidence="6">
    <location>
        <position position="291"/>
    </location>
</feature>
<evidence type="ECO:0000256" key="1">
    <source>
        <dbReference type="ARBA" id="ARBA00022598"/>
    </source>
</evidence>
<evidence type="ECO:0000256" key="2">
    <source>
        <dbReference type="ARBA" id="ARBA00022741"/>
    </source>
</evidence>
<dbReference type="GO" id="GO:0043758">
    <property type="term" value="F:acetate-CoA ligase (ADP-forming) activity"/>
    <property type="evidence" value="ECO:0007669"/>
    <property type="project" value="InterPro"/>
</dbReference>
<feature type="domain" description="Succinyl-CoA synthetase-like flavodoxin" evidence="4">
    <location>
        <begin position="1"/>
        <end position="126"/>
    </location>
</feature>
<evidence type="ECO:0008006" key="7">
    <source>
        <dbReference type="Google" id="ProtNLM"/>
    </source>
</evidence>
<dbReference type="Pfam" id="PF13607">
    <property type="entry name" value="Succ_CoA_lig"/>
    <property type="match status" value="1"/>
</dbReference>
<organism evidence="6">
    <name type="scientific">marine sediment metagenome</name>
    <dbReference type="NCBI Taxonomy" id="412755"/>
    <lineage>
        <taxon>unclassified sequences</taxon>
        <taxon>metagenomes</taxon>
        <taxon>ecological metagenomes</taxon>
    </lineage>
</organism>
<evidence type="ECO:0000259" key="4">
    <source>
        <dbReference type="Pfam" id="PF13607"/>
    </source>
</evidence>
<proteinExistence type="predicted"/>
<keyword evidence="2" id="KW-0547">Nucleotide-binding</keyword>
<evidence type="ECO:0000313" key="6">
    <source>
        <dbReference type="EMBL" id="GAI07533.1"/>
    </source>
</evidence>
<dbReference type="SUPFAM" id="SSF52210">
    <property type="entry name" value="Succinyl-CoA synthetase domains"/>
    <property type="match status" value="2"/>
</dbReference>
<feature type="non-terminal residue" evidence="6">
    <location>
        <position position="1"/>
    </location>
</feature>
<reference evidence="6" key="1">
    <citation type="journal article" date="2014" name="Front. Microbiol.">
        <title>High frequency of phylogenetically diverse reductive dehalogenase-homologous genes in deep subseafloor sedimentary metagenomes.</title>
        <authorList>
            <person name="Kawai M."/>
            <person name="Futagami T."/>
            <person name="Toyoda A."/>
            <person name="Takaki Y."/>
            <person name="Nishi S."/>
            <person name="Hori S."/>
            <person name="Arai W."/>
            <person name="Tsubouchi T."/>
            <person name="Morono Y."/>
            <person name="Uchiyama I."/>
            <person name="Ito T."/>
            <person name="Fujiyama A."/>
            <person name="Inagaki F."/>
            <person name="Takami H."/>
        </authorList>
    </citation>
    <scope>NUCLEOTIDE SEQUENCE</scope>
    <source>
        <strain evidence="6">Expedition CK06-06</strain>
    </source>
</reference>
<evidence type="ECO:0000256" key="3">
    <source>
        <dbReference type="ARBA" id="ARBA00022840"/>
    </source>
</evidence>
<dbReference type="PANTHER" id="PTHR43334:SF1">
    <property type="entry name" value="3-HYDROXYPROPIONATE--COA LIGASE [ADP-FORMING]"/>
    <property type="match status" value="1"/>
</dbReference>
<accession>X1KLI7</accession>
<dbReference type="InterPro" id="IPR032875">
    <property type="entry name" value="Succ_CoA_lig_flav_dom"/>
</dbReference>
<keyword evidence="1" id="KW-0436">Ligase</keyword>
<feature type="domain" description="Ligase-CoA" evidence="5">
    <location>
        <begin position="139"/>
        <end position="272"/>
    </location>
</feature>
<dbReference type="Pfam" id="PF19045">
    <property type="entry name" value="Ligase_CoA_2"/>
    <property type="match status" value="1"/>
</dbReference>
<protein>
    <recommendedName>
        <fullName evidence="7">CoA-binding domain-containing protein</fullName>
    </recommendedName>
</protein>
<evidence type="ECO:0000259" key="5">
    <source>
        <dbReference type="Pfam" id="PF19045"/>
    </source>
</evidence>
<dbReference type="PANTHER" id="PTHR43334">
    <property type="entry name" value="ACETATE--COA LIGASE [ADP-FORMING]"/>
    <property type="match status" value="1"/>
</dbReference>
<dbReference type="GO" id="GO:0005524">
    <property type="term" value="F:ATP binding"/>
    <property type="evidence" value="ECO:0007669"/>
    <property type="project" value="UniProtKB-KW"/>
</dbReference>